<organism evidence="2 3">
    <name type="scientific">Candidatus Ordinivivax streblomastigis</name>
    <dbReference type="NCBI Taxonomy" id="2540710"/>
    <lineage>
        <taxon>Bacteria</taxon>
        <taxon>Pseudomonadati</taxon>
        <taxon>Bacteroidota</taxon>
        <taxon>Bacteroidia</taxon>
        <taxon>Bacteroidales</taxon>
        <taxon>Candidatus Ordinivivax</taxon>
    </lineage>
</organism>
<evidence type="ECO:0000313" key="2">
    <source>
        <dbReference type="EMBL" id="KAA6302333.1"/>
    </source>
</evidence>
<keyword evidence="2" id="KW-0560">Oxidoreductase</keyword>
<name>A0A5M8P1M8_9BACT</name>
<dbReference type="PANTHER" id="PTHR30543">
    <property type="entry name" value="CHROMATE REDUCTASE"/>
    <property type="match status" value="1"/>
</dbReference>
<dbReference type="Proteomes" id="UP000324575">
    <property type="component" value="Unassembled WGS sequence"/>
</dbReference>
<evidence type="ECO:0000259" key="1">
    <source>
        <dbReference type="Pfam" id="PF03358"/>
    </source>
</evidence>
<dbReference type="GO" id="GO:0005829">
    <property type="term" value="C:cytosol"/>
    <property type="evidence" value="ECO:0007669"/>
    <property type="project" value="TreeGrafter"/>
</dbReference>
<dbReference type="InterPro" id="IPR029039">
    <property type="entry name" value="Flavoprotein-like_sf"/>
</dbReference>
<dbReference type="PANTHER" id="PTHR30543:SF21">
    <property type="entry name" value="NAD(P)H-DEPENDENT FMN REDUCTASE LOT6"/>
    <property type="match status" value="1"/>
</dbReference>
<dbReference type="GO" id="GO:0003955">
    <property type="term" value="F:NAD(P)H dehydrogenase (quinone) activity"/>
    <property type="evidence" value="ECO:0007669"/>
    <property type="project" value="UniProtKB-EC"/>
</dbReference>
<dbReference type="EMBL" id="SNRX01000008">
    <property type="protein sequence ID" value="KAA6302333.1"/>
    <property type="molecule type" value="Genomic_DNA"/>
</dbReference>
<dbReference type="AlphaFoldDB" id="A0A5M8P1M8"/>
<sequence length="184" mass="20705">MNHLSVIVLVGGIAQNSLNKQLYNEVVKHNTTSLTFQSFDIASLPFYSQDIENNPPESVVQLKQTVQQADAVLLITPEYNRSFPGVLKNALDWCSRPYGQDSWQGKPAGIMGASPGKIGTAIAQQQLRTVCNFLDMQLMNQPEFYLDASTAMDENGLFPASVKFLQRYLSSFQDWIEKQHQQFK</sequence>
<dbReference type="Pfam" id="PF03358">
    <property type="entry name" value="FMN_red"/>
    <property type="match status" value="1"/>
</dbReference>
<gene>
    <name evidence="2" type="ORF">EZS26_001446</name>
</gene>
<reference evidence="2 3" key="1">
    <citation type="submission" date="2019-03" db="EMBL/GenBank/DDBJ databases">
        <title>Single cell metagenomics reveals metabolic interactions within the superorganism composed of flagellate Streblomastix strix and complex community of Bacteroidetes bacteria on its surface.</title>
        <authorList>
            <person name="Treitli S.C."/>
            <person name="Kolisko M."/>
            <person name="Husnik F."/>
            <person name="Keeling P."/>
            <person name="Hampl V."/>
        </authorList>
    </citation>
    <scope>NUCLEOTIDE SEQUENCE [LARGE SCALE GENOMIC DNA]</scope>
    <source>
        <strain evidence="2">St1</strain>
    </source>
</reference>
<proteinExistence type="predicted"/>
<comment type="caution">
    <text evidence="2">The sequence shown here is derived from an EMBL/GenBank/DDBJ whole genome shotgun (WGS) entry which is preliminary data.</text>
</comment>
<dbReference type="GO" id="GO:0010181">
    <property type="term" value="F:FMN binding"/>
    <property type="evidence" value="ECO:0007669"/>
    <property type="project" value="TreeGrafter"/>
</dbReference>
<evidence type="ECO:0000313" key="3">
    <source>
        <dbReference type="Proteomes" id="UP000324575"/>
    </source>
</evidence>
<accession>A0A5M8P1M8</accession>
<dbReference type="SUPFAM" id="SSF52218">
    <property type="entry name" value="Flavoproteins"/>
    <property type="match status" value="1"/>
</dbReference>
<dbReference type="EC" id="1.6.5.2" evidence="2"/>
<dbReference type="InterPro" id="IPR005025">
    <property type="entry name" value="FMN_Rdtase-like_dom"/>
</dbReference>
<protein>
    <submittedName>
        <fullName evidence="2">Chromate reductase</fullName>
        <ecNumber evidence="2">1.6.5.2</ecNumber>
    </submittedName>
</protein>
<dbReference type="InterPro" id="IPR050712">
    <property type="entry name" value="NAD(P)H-dep_reductase"/>
</dbReference>
<dbReference type="Gene3D" id="3.40.50.360">
    <property type="match status" value="1"/>
</dbReference>
<feature type="domain" description="NADPH-dependent FMN reductase-like" evidence="1">
    <location>
        <begin position="5"/>
        <end position="148"/>
    </location>
</feature>